<reference evidence="1" key="1">
    <citation type="submission" date="2013-04" db="EMBL/GenBank/DDBJ databases">
        <title>The Genome Sequence of Fonticula alba ATCC 38817.</title>
        <authorList>
            <consortium name="The Broad Institute Genomics Platform"/>
            <person name="Russ C."/>
            <person name="Cuomo C."/>
            <person name="Burger G."/>
            <person name="Gray M.W."/>
            <person name="Holland P.W.H."/>
            <person name="King N."/>
            <person name="Lang F.B.F."/>
            <person name="Roger A.J."/>
            <person name="Ruiz-Trillo I."/>
            <person name="Brown M."/>
            <person name="Walker B."/>
            <person name="Young S."/>
            <person name="Zeng Q."/>
            <person name="Gargeya S."/>
            <person name="Fitzgerald M."/>
            <person name="Haas B."/>
            <person name="Abouelleil A."/>
            <person name="Allen A.W."/>
            <person name="Alvarado L."/>
            <person name="Arachchi H.M."/>
            <person name="Berlin A.M."/>
            <person name="Chapman S.B."/>
            <person name="Gainer-Dewar J."/>
            <person name="Goldberg J."/>
            <person name="Griggs A."/>
            <person name="Gujja S."/>
            <person name="Hansen M."/>
            <person name="Howarth C."/>
            <person name="Imamovic A."/>
            <person name="Ireland A."/>
            <person name="Larimer J."/>
            <person name="McCowan C."/>
            <person name="Murphy C."/>
            <person name="Pearson M."/>
            <person name="Poon T.W."/>
            <person name="Priest M."/>
            <person name="Roberts A."/>
            <person name="Saif S."/>
            <person name="Shea T."/>
            <person name="Sisk P."/>
            <person name="Sykes S."/>
            <person name="Wortman J."/>
            <person name="Nusbaum C."/>
            <person name="Birren B."/>
        </authorList>
    </citation>
    <scope>NUCLEOTIDE SEQUENCE [LARGE SCALE GENOMIC DNA]</scope>
    <source>
        <strain evidence="1">ATCC 38817</strain>
    </source>
</reference>
<accession>A0A058Z8F0</accession>
<proteinExistence type="predicted"/>
<organism evidence="1">
    <name type="scientific">Fonticula alba</name>
    <name type="common">Slime mold</name>
    <dbReference type="NCBI Taxonomy" id="691883"/>
    <lineage>
        <taxon>Eukaryota</taxon>
        <taxon>Rotosphaerida</taxon>
        <taxon>Fonticulaceae</taxon>
        <taxon>Fonticula</taxon>
    </lineage>
</organism>
<dbReference type="AlphaFoldDB" id="A0A058Z8F0"/>
<dbReference type="GeneID" id="20527997"/>
<dbReference type="RefSeq" id="XP_009495418.1">
    <property type="nucleotide sequence ID" value="XM_009497143.1"/>
</dbReference>
<evidence type="ECO:0000313" key="2">
    <source>
        <dbReference type="Proteomes" id="UP000030693"/>
    </source>
</evidence>
<dbReference type="EMBL" id="KB932205">
    <property type="protein sequence ID" value="KCV69812.1"/>
    <property type="molecule type" value="Genomic_DNA"/>
</dbReference>
<dbReference type="Proteomes" id="UP000030693">
    <property type="component" value="Unassembled WGS sequence"/>
</dbReference>
<name>A0A058Z8F0_FONAL</name>
<sequence length="98" mass="10114">MLLPGFTCRRKTEEALVKGPPATRINLGGVETHASAAHFGMPEVEGACGLPSVILQHAADPSQEPGALLDRWEPRVRGGQGLVLVHAAQAAGLLSAVG</sequence>
<protein>
    <submittedName>
        <fullName evidence="1">Uncharacterized protein</fullName>
    </submittedName>
</protein>
<keyword evidence="2" id="KW-1185">Reference proteome</keyword>
<evidence type="ECO:0000313" key="1">
    <source>
        <dbReference type="EMBL" id="KCV69812.1"/>
    </source>
</evidence>
<gene>
    <name evidence="1" type="ORF">H696_03272</name>
</gene>